<gene>
    <name evidence="1" type="ORF">HMEPL2_29520</name>
</gene>
<proteinExistence type="predicted"/>
<evidence type="ECO:0000313" key="2">
    <source>
        <dbReference type="Proteomes" id="UP000501053"/>
    </source>
</evidence>
<keyword evidence="2" id="KW-1185">Reference proteome</keyword>
<organism evidence="1 2">
    <name type="scientific">Vreelandella aquamarina</name>
    <dbReference type="NCBI Taxonomy" id="77097"/>
    <lineage>
        <taxon>Bacteria</taxon>
        <taxon>Pseudomonadati</taxon>
        <taxon>Pseudomonadota</taxon>
        <taxon>Gammaproteobacteria</taxon>
        <taxon>Oceanospirillales</taxon>
        <taxon>Halomonadaceae</taxon>
        <taxon>Vreelandella</taxon>
    </lineage>
</organism>
<name>A0A6F8XDY4_9GAMM</name>
<evidence type="ECO:0000313" key="1">
    <source>
        <dbReference type="EMBL" id="BCB72601.1"/>
    </source>
</evidence>
<accession>A0A6F8XDY4</accession>
<sequence length="63" mass="6792">MPKVTPVKARIYRELAGKLKSITLSRTVTGKYYASLLVDDGLEALTALQAVDSVLCVDMGLAH</sequence>
<protein>
    <submittedName>
        <fullName evidence="1">Uncharacterized protein</fullName>
    </submittedName>
</protein>
<dbReference type="Proteomes" id="UP000501053">
    <property type="component" value="Chromosome"/>
</dbReference>
<dbReference type="EMBL" id="AP022869">
    <property type="protein sequence ID" value="BCB72601.1"/>
    <property type="molecule type" value="Genomic_DNA"/>
</dbReference>
<reference evidence="1 2" key="1">
    <citation type="submission" date="2020-03" db="EMBL/GenBank/DDBJ databases">
        <title>Complete Genome Sequence of Halomonas meridiana strain Eplume2, isolated from hydrothermal-plume in the north east Pacific Ocean.</title>
        <authorList>
            <person name="Kurihara Y."/>
            <person name="Kawai S."/>
            <person name="Sakai A."/>
            <person name="Galipon J."/>
            <person name="Arakawa K."/>
        </authorList>
    </citation>
    <scope>NUCLEOTIDE SEQUENCE [LARGE SCALE GENOMIC DNA]</scope>
    <source>
        <strain evidence="1 2">Eplume2</strain>
    </source>
</reference>
<dbReference type="AlphaFoldDB" id="A0A6F8XDY4"/>